<gene>
    <name evidence="1" type="ORF">KIMC2_06800</name>
</gene>
<dbReference type="Proteomes" id="UP001321804">
    <property type="component" value="Chromosome"/>
</dbReference>
<protein>
    <recommendedName>
        <fullName evidence="3">Beta-galactosidase trimerisation domain-containing protein</fullName>
    </recommendedName>
</protein>
<evidence type="ECO:0000313" key="1">
    <source>
        <dbReference type="EMBL" id="BDR56118.1"/>
    </source>
</evidence>
<dbReference type="RefSeq" id="WP_317697980.1">
    <property type="nucleotide sequence ID" value="NZ_AP026801.1"/>
</dbReference>
<reference evidence="1 2" key="1">
    <citation type="journal article" date="2023" name="Microbiol. Spectr.">
        <title>Symbiosis of Carpenter Bees with Uncharacterized Lactic Acid Bacteria Showing NAD Auxotrophy.</title>
        <authorList>
            <person name="Kawasaki S."/>
            <person name="Ozawa K."/>
            <person name="Mori T."/>
            <person name="Yamamoto A."/>
            <person name="Ito M."/>
            <person name="Ohkuma M."/>
            <person name="Sakamoto M."/>
            <person name="Matsutani M."/>
        </authorList>
    </citation>
    <scope>NUCLEOTIDE SEQUENCE [LARGE SCALE GENOMIC DNA]</scope>
    <source>
        <strain evidence="1 2">KimC2</strain>
    </source>
</reference>
<name>A0AAU9DR58_9LACO</name>
<dbReference type="AlphaFoldDB" id="A0AAU9DR58"/>
<proteinExistence type="predicted"/>
<dbReference type="KEGG" id="xak:KIMC2_06800"/>
<evidence type="ECO:0000313" key="2">
    <source>
        <dbReference type="Proteomes" id="UP001321804"/>
    </source>
</evidence>
<organism evidence="1 2">
    <name type="scientific">Xylocopilactobacillus apis</name>
    <dbReference type="NCBI Taxonomy" id="2932183"/>
    <lineage>
        <taxon>Bacteria</taxon>
        <taxon>Bacillati</taxon>
        <taxon>Bacillota</taxon>
        <taxon>Bacilli</taxon>
        <taxon>Lactobacillales</taxon>
        <taxon>Lactobacillaceae</taxon>
        <taxon>Xylocopilactobacillus</taxon>
    </lineage>
</organism>
<evidence type="ECO:0008006" key="3">
    <source>
        <dbReference type="Google" id="ProtNLM"/>
    </source>
</evidence>
<keyword evidence="2" id="KW-1185">Reference proteome</keyword>
<sequence length="674" mass="76901">MEHQYRYDLRYSFDPKTFSEQQKQDLIDFLSESTTDGVTFFLNQEELNRGHVTEVEADEWLDIMKELTPKLHEMGVSVSVNPWTTLLHSDRGPKINPVLGFSPMVDYTGESAVAVACPADPKWKKYIARIYGHYATIKPDYLWLEDDFKHYKHTPHITTGCFCERHMEIYSKKLGYEISREDFVNRILEDGAPTKERQVYLAVAREEMIDAAAGIEKRVHEVSPKTRLGLMCSFPEMHAMEGRDWHKLLRTLAGSVGAAVRPHLPAYEEVAGVIYSRVFNQYTRTTAALVPDDIQIFPELENYMYSPYAKSKRFTQFQIESTAILPADGILLNLYDMIGSGVVKSFDYASMLQESRSLMEFLTSHKLNQRQGVKVLLNQDESFYRVNSQPGTLAGLYPTAYQWVSLLSTFGIPTVPVFYDGQEYHNATIAISGQVLRGFDASKVRQLLEDNFVILDGEAIQVVIDLGLQDLLNIEDSTWHEERTNYQSFEEYRKSMEGIEKPRVSMLQHIGAYLQNDYQKGSDTQILSDAYNAKTEKLGSVMALVNKKTLLMPLAVDPKYGYGDQYTNFKADIFQEILSKYCELPYVSEMPAVNVSVGEDNHHLALVLANFSLDDYKEIKLHLPNEFEANIEFEVSFRDGSDVVHQTLTAKKVGNDYILPVNISGLSLMYLVKK</sequence>
<accession>A0AAU9DR58</accession>
<dbReference type="EMBL" id="AP026801">
    <property type="protein sequence ID" value="BDR56118.1"/>
    <property type="molecule type" value="Genomic_DNA"/>
</dbReference>